<evidence type="ECO:0000256" key="1">
    <source>
        <dbReference type="SAM" id="SignalP"/>
    </source>
</evidence>
<dbReference type="SMART" id="SM00710">
    <property type="entry name" value="PbH1"/>
    <property type="match status" value="7"/>
</dbReference>
<dbReference type="EMBL" id="JACHMH010000001">
    <property type="protein sequence ID" value="MBB4676943.1"/>
    <property type="molecule type" value="Genomic_DNA"/>
</dbReference>
<feature type="chain" id="PRO_5030669411" description="Right handed beta helix domain-containing protein" evidence="1">
    <location>
        <begin position="29"/>
        <end position="506"/>
    </location>
</feature>
<dbReference type="RefSeq" id="WP_185002761.1">
    <property type="nucleotide sequence ID" value="NZ_BAAAUI010000075.1"/>
</dbReference>
<evidence type="ECO:0000313" key="3">
    <source>
        <dbReference type="Proteomes" id="UP000533598"/>
    </source>
</evidence>
<evidence type="ECO:0008006" key="4">
    <source>
        <dbReference type="Google" id="ProtNLM"/>
    </source>
</evidence>
<keyword evidence="1" id="KW-0732">Signal</keyword>
<sequence length="506" mass="54040">MLARRAVPALLGVVVLATSLLDAPPAAAQTRDFHLDCSAAWPGTGSADSPWQRLDQANGFTFLPGDRLLLRRGTECAGVLSPRGSGAPGRPVQLGAYGEGGKPHIAGGGARAAVHLRNVQYWEIRDIRVSNFGPPPGPEERRAGIYVTLTDFGVGHHYVVADVEVHDVNGSDHKDPDPSGGILFGALGALRPTRFSDIVIERNRVSRVDRTGIGTISHWARRAEHPNGPGSSFAPIRDLVVRDNAVTDVGGDGIVPQNTLGALVERNRVHQFNMRSAGWNAGIWPWNSDDTLIQFNEVSGGFGTRDSMAFDFDGGSRNVLYQYNYSHDNDGGALLVCNDKDMVNDGGVFRHNISQHDGHPDVAVISIGCARATNVRIHHNTFFTGRDTRLVANYTDTQIVAANNVFARAGGSSMIQDPHGRYLANAYFNMPVPERDGRAVTADPLLLNPGSASGLLDLGGYRLRAGSPALRAGEPVQGAGSRDFFGNPMPSVPNIGAYQGPGELGD</sequence>
<feature type="signal peptide" evidence="1">
    <location>
        <begin position="1"/>
        <end position="28"/>
    </location>
</feature>
<accession>A0A7W7FTZ8</accession>
<name>A0A7W7FTZ8_9PSEU</name>
<dbReference type="InterPro" id="IPR006626">
    <property type="entry name" value="PbH1"/>
</dbReference>
<evidence type="ECO:0000313" key="2">
    <source>
        <dbReference type="EMBL" id="MBB4676943.1"/>
    </source>
</evidence>
<dbReference type="Proteomes" id="UP000533598">
    <property type="component" value="Unassembled WGS sequence"/>
</dbReference>
<dbReference type="InterPro" id="IPR011050">
    <property type="entry name" value="Pectin_lyase_fold/virulence"/>
</dbReference>
<dbReference type="Gene3D" id="2.160.20.10">
    <property type="entry name" value="Single-stranded right-handed beta-helix, Pectin lyase-like"/>
    <property type="match status" value="1"/>
</dbReference>
<protein>
    <recommendedName>
        <fullName evidence="4">Right handed beta helix domain-containing protein</fullName>
    </recommendedName>
</protein>
<organism evidence="2 3">
    <name type="scientific">Crossiella cryophila</name>
    <dbReference type="NCBI Taxonomy" id="43355"/>
    <lineage>
        <taxon>Bacteria</taxon>
        <taxon>Bacillati</taxon>
        <taxon>Actinomycetota</taxon>
        <taxon>Actinomycetes</taxon>
        <taxon>Pseudonocardiales</taxon>
        <taxon>Pseudonocardiaceae</taxon>
        <taxon>Crossiella</taxon>
    </lineage>
</organism>
<dbReference type="AlphaFoldDB" id="A0A7W7FTZ8"/>
<comment type="caution">
    <text evidence="2">The sequence shown here is derived from an EMBL/GenBank/DDBJ whole genome shotgun (WGS) entry which is preliminary data.</text>
</comment>
<dbReference type="SUPFAM" id="SSF51126">
    <property type="entry name" value="Pectin lyase-like"/>
    <property type="match status" value="1"/>
</dbReference>
<gene>
    <name evidence="2" type="ORF">HNR67_003061</name>
</gene>
<reference evidence="2 3" key="1">
    <citation type="submission" date="2020-08" db="EMBL/GenBank/DDBJ databases">
        <title>Sequencing the genomes of 1000 actinobacteria strains.</title>
        <authorList>
            <person name="Klenk H.-P."/>
        </authorList>
    </citation>
    <scope>NUCLEOTIDE SEQUENCE [LARGE SCALE GENOMIC DNA]</scope>
    <source>
        <strain evidence="2 3">DSM 44230</strain>
    </source>
</reference>
<keyword evidence="3" id="KW-1185">Reference proteome</keyword>
<proteinExistence type="predicted"/>
<dbReference type="InterPro" id="IPR012334">
    <property type="entry name" value="Pectin_lyas_fold"/>
</dbReference>